<evidence type="ECO:0000256" key="3">
    <source>
        <dbReference type="ARBA" id="ARBA00022703"/>
    </source>
</evidence>
<dbReference type="GO" id="GO:0004197">
    <property type="term" value="F:cysteine-type endopeptidase activity"/>
    <property type="evidence" value="ECO:0007669"/>
    <property type="project" value="InterPro"/>
</dbReference>
<keyword evidence="5" id="KW-0788">Thiol protease</keyword>
<dbReference type="InterPro" id="IPR015917">
    <property type="entry name" value="Pept_C14A"/>
</dbReference>
<evidence type="ECO:0000256" key="5">
    <source>
        <dbReference type="ARBA" id="ARBA00022807"/>
    </source>
</evidence>
<dbReference type="PRINTS" id="PR00376">
    <property type="entry name" value="IL1BCENZYME"/>
</dbReference>
<dbReference type="AlphaFoldDB" id="A0A8K1GUN4"/>
<dbReference type="FunFam" id="3.40.50.1460:FF:000001">
    <property type="entry name" value="Caspase-3 preproprotein"/>
    <property type="match status" value="1"/>
</dbReference>
<dbReference type="PANTHER" id="PTHR47014">
    <property type="entry name" value="PLECKSTRIN HOMOLOGY DOMAIN-CONTAINING FAMILY S MEMBER 1"/>
    <property type="match status" value="1"/>
</dbReference>
<feature type="domain" description="Caspase family p10" evidence="10">
    <location>
        <begin position="191"/>
        <end position="246"/>
    </location>
</feature>
<evidence type="ECO:0008006" key="14">
    <source>
        <dbReference type="Google" id="ProtNLM"/>
    </source>
</evidence>
<evidence type="ECO:0000313" key="13">
    <source>
        <dbReference type="Proteomes" id="UP000796761"/>
    </source>
</evidence>
<dbReference type="PROSITE" id="PS50207">
    <property type="entry name" value="CASPASE_P10"/>
    <property type="match status" value="1"/>
</dbReference>
<dbReference type="CDD" id="cd00032">
    <property type="entry name" value="CASc"/>
    <property type="match status" value="1"/>
</dbReference>
<dbReference type="SMART" id="SM00115">
    <property type="entry name" value="CASc"/>
    <property type="match status" value="1"/>
</dbReference>
<sequence>MQCGVPFDDEPRKKKNGEEEQPKPSLSNQYRIVTPTFQYNMDYKKVGKCIIINNKNFDDKTGMGTRNGTDKDAGDLAKSFKNLGFEVQIYNDRSRDAMEKVLKEAAEENHSDAACFACILLSHGEEGLIYGTDGPMAIKSLTALFRGDKCKSLIGKPKLFFIQACRGSEFDDGIQTDSGPANDTLETDANPRYKIPVEADFLFAYSTVPGYYSWRNPGRGSWFVQSLCSVLNEHGKQLEIMQILTRNSWKRRLFVLSRSSTGNYILKYLKGQHIKGSIAVDQIISIEVGISNAEIMETVKKMFKCLPEQVMSISTGSRCYYLIGNSRQEIEDWVTLISSICREDKRSGCCPQHQDLTNPEVRSRPSSLPLLNSIDMTSFPDRQSYQKQNGSSEDKNRPYSDPGPHQAQCDPPRGVLPSLQDKILGRSEENLLLSDPEENIKKDEEDYYQTPSNVLAKCTTEVSKPDPTAESDVPVQEKPVQNNPVRENIYMSMKSLKLLDERCQLTSRHDGLPSLPKCQNSACPRDLEADKDTKFPESSTSLQPTLQRRQNLLPLSVVHLSILLSQVTEEFQLQKLDIFVPLADINNYLKLTEAAGRICISQWTGPHRLGCLFNHGDHVVAVNDLQPQGVEEAYLFISRSTRKEVKLTVCRIPHSDIFHAKGCSCS</sequence>
<evidence type="ECO:0000256" key="2">
    <source>
        <dbReference type="ARBA" id="ARBA00022670"/>
    </source>
</evidence>
<feature type="region of interest" description="Disordered" evidence="8">
    <location>
        <begin position="1"/>
        <end position="28"/>
    </location>
</feature>
<dbReference type="SUPFAM" id="SSF52129">
    <property type="entry name" value="Caspase-like"/>
    <property type="match status" value="1"/>
</dbReference>
<evidence type="ECO:0000313" key="12">
    <source>
        <dbReference type="EMBL" id="TRZ25596.1"/>
    </source>
</evidence>
<dbReference type="InterPro" id="IPR033139">
    <property type="entry name" value="Caspase_cys_AS"/>
</dbReference>
<dbReference type="Gene3D" id="3.40.50.1460">
    <property type="match status" value="1"/>
</dbReference>
<feature type="domain" description="Caspase family p20" evidence="11">
    <location>
        <begin position="45"/>
        <end position="169"/>
    </location>
</feature>
<dbReference type="InterPro" id="IPR029030">
    <property type="entry name" value="Caspase-like_dom_sf"/>
</dbReference>
<dbReference type="InterPro" id="IPR011600">
    <property type="entry name" value="Pept_C14_caspase"/>
</dbReference>
<keyword evidence="4" id="KW-0378">Hydrolase</keyword>
<keyword evidence="6" id="KW-0865">Zymogen</keyword>
<keyword evidence="2" id="KW-0645">Protease</keyword>
<organism evidence="12 13">
    <name type="scientific">Zosterops borbonicus</name>
    <dbReference type="NCBI Taxonomy" id="364589"/>
    <lineage>
        <taxon>Eukaryota</taxon>
        <taxon>Metazoa</taxon>
        <taxon>Chordata</taxon>
        <taxon>Craniata</taxon>
        <taxon>Vertebrata</taxon>
        <taxon>Euteleostomi</taxon>
        <taxon>Archelosauria</taxon>
        <taxon>Archosauria</taxon>
        <taxon>Dinosauria</taxon>
        <taxon>Saurischia</taxon>
        <taxon>Theropoda</taxon>
        <taxon>Coelurosauria</taxon>
        <taxon>Aves</taxon>
        <taxon>Neognathae</taxon>
        <taxon>Neoaves</taxon>
        <taxon>Telluraves</taxon>
        <taxon>Australaves</taxon>
        <taxon>Passeriformes</taxon>
        <taxon>Sylvioidea</taxon>
        <taxon>Zosteropidae</taxon>
        <taxon>Zosterops</taxon>
    </lineage>
</organism>
<evidence type="ECO:0000256" key="8">
    <source>
        <dbReference type="SAM" id="MobiDB-lite"/>
    </source>
</evidence>
<dbReference type="GO" id="GO:0006915">
    <property type="term" value="P:apoptotic process"/>
    <property type="evidence" value="ECO:0007669"/>
    <property type="project" value="UniProtKB-KW"/>
</dbReference>
<dbReference type="InterPro" id="IPR042986">
    <property type="entry name" value="PLEKHS1"/>
</dbReference>
<dbReference type="Pfam" id="PF00656">
    <property type="entry name" value="Peptidase_C14"/>
    <property type="match status" value="1"/>
</dbReference>
<feature type="compositionally biased region" description="Basic and acidic residues" evidence="8">
    <location>
        <begin position="9"/>
        <end position="22"/>
    </location>
</feature>
<proteinExistence type="inferred from homology"/>
<feature type="compositionally biased region" description="Polar residues" evidence="8">
    <location>
        <begin position="374"/>
        <end position="391"/>
    </location>
</feature>
<name>A0A8K1GUN4_9PASS</name>
<evidence type="ECO:0000256" key="7">
    <source>
        <dbReference type="RuleBase" id="RU003971"/>
    </source>
</evidence>
<dbReference type="EMBL" id="SWJQ01000024">
    <property type="protein sequence ID" value="TRZ25596.1"/>
    <property type="molecule type" value="Genomic_DNA"/>
</dbReference>
<dbReference type="Proteomes" id="UP000796761">
    <property type="component" value="Unassembled WGS sequence"/>
</dbReference>
<protein>
    <recommendedName>
        <fullName evidence="14">Caspase-7</fullName>
    </recommendedName>
</protein>
<comment type="caution">
    <text evidence="12">The sequence shown here is derived from an EMBL/GenBank/DDBJ whole genome shotgun (WGS) entry which is preliminary data.</text>
</comment>
<feature type="compositionally biased region" description="Basic and acidic residues" evidence="8">
    <location>
        <begin position="525"/>
        <end position="535"/>
    </location>
</feature>
<evidence type="ECO:0000259" key="11">
    <source>
        <dbReference type="PROSITE" id="PS50208"/>
    </source>
</evidence>
<feature type="domain" description="PH" evidence="9">
    <location>
        <begin position="230"/>
        <end position="342"/>
    </location>
</feature>
<accession>A0A8K1GUN4</accession>
<dbReference type="InterPro" id="IPR016129">
    <property type="entry name" value="Caspase_his_AS"/>
</dbReference>
<evidence type="ECO:0000256" key="4">
    <source>
        <dbReference type="ARBA" id="ARBA00022801"/>
    </source>
</evidence>
<dbReference type="PROSITE" id="PS50003">
    <property type="entry name" value="PH_DOMAIN"/>
    <property type="match status" value="1"/>
</dbReference>
<dbReference type="SUPFAM" id="SSF50729">
    <property type="entry name" value="PH domain-like"/>
    <property type="match status" value="1"/>
</dbReference>
<dbReference type="InterPro" id="IPR001309">
    <property type="entry name" value="Pept_C14_p20"/>
</dbReference>
<dbReference type="PROSITE" id="PS50208">
    <property type="entry name" value="CASPASE_P20"/>
    <property type="match status" value="1"/>
</dbReference>
<comment type="similarity">
    <text evidence="1 7">Belongs to the peptidase C14A family.</text>
</comment>
<evidence type="ECO:0000256" key="1">
    <source>
        <dbReference type="ARBA" id="ARBA00010134"/>
    </source>
</evidence>
<dbReference type="SMART" id="SM00233">
    <property type="entry name" value="PH"/>
    <property type="match status" value="1"/>
</dbReference>
<dbReference type="InterPro" id="IPR002138">
    <property type="entry name" value="Pept_C14_p10"/>
</dbReference>
<evidence type="ECO:0000259" key="10">
    <source>
        <dbReference type="PROSITE" id="PS50207"/>
    </source>
</evidence>
<gene>
    <name evidence="12" type="ORF">HGM15179_001655</name>
</gene>
<evidence type="ECO:0000256" key="6">
    <source>
        <dbReference type="ARBA" id="ARBA00023145"/>
    </source>
</evidence>
<dbReference type="InterPro" id="IPR001849">
    <property type="entry name" value="PH_domain"/>
</dbReference>
<keyword evidence="3" id="KW-0053">Apoptosis</keyword>
<dbReference type="GO" id="GO:0006508">
    <property type="term" value="P:proteolysis"/>
    <property type="evidence" value="ECO:0007669"/>
    <property type="project" value="UniProtKB-KW"/>
</dbReference>
<dbReference type="PROSITE" id="PS01121">
    <property type="entry name" value="CASPASE_HIS"/>
    <property type="match status" value="1"/>
</dbReference>
<keyword evidence="13" id="KW-1185">Reference proteome</keyword>
<reference evidence="12" key="1">
    <citation type="submission" date="2019-04" db="EMBL/GenBank/DDBJ databases">
        <title>Genome assembly of Zosterops borbonicus 15179.</title>
        <authorList>
            <person name="Leroy T."/>
            <person name="Anselmetti Y."/>
            <person name="Tilak M.-K."/>
            <person name="Nabholz B."/>
        </authorList>
    </citation>
    <scope>NUCLEOTIDE SEQUENCE</scope>
    <source>
        <strain evidence="12">HGM_15179</strain>
        <tissue evidence="12">Muscle</tissue>
    </source>
</reference>
<dbReference type="PANTHER" id="PTHR47014:SF1">
    <property type="entry name" value="PLECKSTRIN HOMOLOGY DOMAIN-CONTAINING FAMILY S MEMBER 1"/>
    <property type="match status" value="1"/>
</dbReference>
<feature type="region of interest" description="Disordered" evidence="8">
    <location>
        <begin position="349"/>
        <end position="447"/>
    </location>
</feature>
<feature type="region of interest" description="Disordered" evidence="8">
    <location>
        <begin position="514"/>
        <end position="543"/>
    </location>
</feature>
<evidence type="ECO:0000259" key="9">
    <source>
        <dbReference type="PROSITE" id="PS50003"/>
    </source>
</evidence>
<dbReference type="OrthoDB" id="9900190at2759"/>
<dbReference type="PROSITE" id="PS01122">
    <property type="entry name" value="CASPASE_CYS"/>
    <property type="match status" value="1"/>
</dbReference>